<organism evidence="1">
    <name type="scientific">viral metagenome</name>
    <dbReference type="NCBI Taxonomy" id="1070528"/>
    <lineage>
        <taxon>unclassified sequences</taxon>
        <taxon>metagenomes</taxon>
        <taxon>organismal metagenomes</taxon>
    </lineage>
</organism>
<sequence>MKLDKLPYFFCVKTYKELNADLQYLSDEDAIEHYKTHGFNEKRKYCIIKTAIIFHVGNIDVFLKIYKNQPHFFKREILIFITLHNKDFVATISQYIPNAFFKIIENKGADIGGFLQNMKLLIKHPNYNDIENIYFIHTKTNDDWRRDMLLPLSVNYKKIESILQTKKNIPIIVGCEKYCYRNKGTNRNYISDIFNRNQTHFDNFIDIDWREYIDDYIFENTNIEDSKNIYTDLNINPQFYKNYETDLKLLSNKETVNQFKNHGINEYYRINNPCYIKKFGKESYFIAGTIFMCNKKYFKIFEGIHFDHEYDILERGYVLNVVPRKIHAWEYLFGLLAYCMNGHVVSIDEKGNMNDMINKYNEFDVDIYRNCNMDLKNCQYNDIDLLNHFNNYCKNENRIFSRIQLYKSQSIINNDLMKAKTAVCLKIPPEKYSYEYKNVLVKIIELSSNGNLIDIYLGVEDNNINYGTYHGLSVINKNIYFIVDEIKHYEVIVVEEHNFYLGFNLQRNYQDVLFM</sequence>
<protein>
    <submittedName>
        <fullName evidence="1">Uncharacterized protein</fullName>
    </submittedName>
</protein>
<evidence type="ECO:0000313" key="1">
    <source>
        <dbReference type="EMBL" id="QHT23504.1"/>
    </source>
</evidence>
<name>A0A6C0E386_9ZZZZ</name>
<dbReference type="EMBL" id="MN739732">
    <property type="protein sequence ID" value="QHT23504.1"/>
    <property type="molecule type" value="Genomic_DNA"/>
</dbReference>
<proteinExistence type="predicted"/>
<accession>A0A6C0E386</accession>
<dbReference type="AlphaFoldDB" id="A0A6C0E386"/>
<reference evidence="1" key="1">
    <citation type="journal article" date="2020" name="Nature">
        <title>Giant virus diversity and host interactions through global metagenomics.</title>
        <authorList>
            <person name="Schulz F."/>
            <person name="Roux S."/>
            <person name="Paez-Espino D."/>
            <person name="Jungbluth S."/>
            <person name="Walsh D.A."/>
            <person name="Denef V.J."/>
            <person name="McMahon K.D."/>
            <person name="Konstantinidis K.T."/>
            <person name="Eloe-Fadrosh E.A."/>
            <person name="Kyrpides N.C."/>
            <person name="Woyke T."/>
        </authorList>
    </citation>
    <scope>NUCLEOTIDE SEQUENCE</scope>
    <source>
        <strain evidence="1">GVMAG-M-3300023179-116</strain>
    </source>
</reference>